<evidence type="ECO:0000313" key="16">
    <source>
        <dbReference type="Proteomes" id="UP000657006"/>
    </source>
</evidence>
<evidence type="ECO:0000256" key="9">
    <source>
        <dbReference type="ARBA" id="ARBA00023136"/>
    </source>
</evidence>
<evidence type="ECO:0000256" key="12">
    <source>
        <dbReference type="NCBIfam" id="TIGR04265"/>
    </source>
</evidence>
<evidence type="ECO:0000259" key="14">
    <source>
        <dbReference type="PROSITE" id="PS50035"/>
    </source>
</evidence>
<keyword evidence="9 13" id="KW-0472">Membrane</keyword>
<dbReference type="InterPro" id="IPR025202">
    <property type="entry name" value="PLD-like_dom"/>
</dbReference>
<dbReference type="EMBL" id="JACRSQ010000020">
    <property type="protein sequence ID" value="MBC8544344.1"/>
    <property type="molecule type" value="Genomic_DNA"/>
</dbReference>
<name>A0A926DVA5_9FIRM</name>
<dbReference type="Pfam" id="PF13396">
    <property type="entry name" value="PLDc_N"/>
    <property type="match status" value="1"/>
</dbReference>
<dbReference type="PANTHER" id="PTHR21248:SF22">
    <property type="entry name" value="PHOSPHOLIPASE D"/>
    <property type="match status" value="1"/>
</dbReference>
<evidence type="ECO:0000256" key="8">
    <source>
        <dbReference type="ARBA" id="ARBA00023098"/>
    </source>
</evidence>
<organism evidence="15 16">
    <name type="scientific">Bianquea renquensis</name>
    <dbReference type="NCBI Taxonomy" id="2763661"/>
    <lineage>
        <taxon>Bacteria</taxon>
        <taxon>Bacillati</taxon>
        <taxon>Bacillota</taxon>
        <taxon>Clostridia</taxon>
        <taxon>Eubacteriales</taxon>
        <taxon>Bianqueaceae</taxon>
        <taxon>Bianquea</taxon>
    </lineage>
</organism>
<keyword evidence="11" id="KW-1208">Phospholipid metabolism</keyword>
<feature type="domain" description="PLD phosphodiesterase" evidence="14">
    <location>
        <begin position="255"/>
        <end position="282"/>
    </location>
</feature>
<keyword evidence="6" id="KW-0677">Repeat</keyword>
<dbReference type="EC" id="2.7.8.-" evidence="12"/>
<evidence type="ECO:0000256" key="5">
    <source>
        <dbReference type="ARBA" id="ARBA00022692"/>
    </source>
</evidence>
<dbReference type="NCBIfam" id="TIGR04265">
    <property type="entry name" value="bac_cardiolipin"/>
    <property type="match status" value="1"/>
</dbReference>
<dbReference type="GO" id="GO:0008808">
    <property type="term" value="F:cardiolipin synthase activity"/>
    <property type="evidence" value="ECO:0007669"/>
    <property type="project" value="UniProtKB-UniRule"/>
</dbReference>
<dbReference type="Proteomes" id="UP000657006">
    <property type="component" value="Unassembled WGS sequence"/>
</dbReference>
<evidence type="ECO:0000256" key="7">
    <source>
        <dbReference type="ARBA" id="ARBA00022989"/>
    </source>
</evidence>
<dbReference type="SMART" id="SM00155">
    <property type="entry name" value="PLDc"/>
    <property type="match status" value="2"/>
</dbReference>
<accession>A0A926DVA5</accession>
<gene>
    <name evidence="15" type="primary">cls</name>
    <name evidence="15" type="ORF">H8730_12430</name>
</gene>
<keyword evidence="10" id="KW-0594">Phospholipid biosynthesis</keyword>
<evidence type="ECO:0000256" key="10">
    <source>
        <dbReference type="ARBA" id="ARBA00023209"/>
    </source>
</evidence>
<dbReference type="AlphaFoldDB" id="A0A926DVA5"/>
<feature type="transmembrane region" description="Helical" evidence="13">
    <location>
        <begin position="81"/>
        <end position="101"/>
    </location>
</feature>
<dbReference type="InterPro" id="IPR022924">
    <property type="entry name" value="Cardiolipin_synthase"/>
</dbReference>
<dbReference type="CDD" id="cd09154">
    <property type="entry name" value="PLDc_SMU_988_like_1"/>
    <property type="match status" value="1"/>
</dbReference>
<keyword evidence="3" id="KW-0444">Lipid biosynthesis</keyword>
<dbReference type="GO" id="GO:0032049">
    <property type="term" value="P:cardiolipin biosynthetic process"/>
    <property type="evidence" value="ECO:0007669"/>
    <property type="project" value="UniProtKB-UniRule"/>
</dbReference>
<feature type="transmembrane region" description="Helical" evidence="13">
    <location>
        <begin position="21"/>
        <end position="51"/>
    </location>
</feature>
<feature type="domain" description="PLD phosphodiesterase" evidence="14">
    <location>
        <begin position="435"/>
        <end position="462"/>
    </location>
</feature>
<dbReference type="GO" id="GO:0005886">
    <property type="term" value="C:plasma membrane"/>
    <property type="evidence" value="ECO:0007669"/>
    <property type="project" value="UniProtKB-SubCell"/>
</dbReference>
<evidence type="ECO:0000256" key="11">
    <source>
        <dbReference type="ARBA" id="ARBA00023264"/>
    </source>
</evidence>
<evidence type="ECO:0000256" key="2">
    <source>
        <dbReference type="ARBA" id="ARBA00022475"/>
    </source>
</evidence>
<keyword evidence="2" id="KW-1003">Cell membrane</keyword>
<evidence type="ECO:0000256" key="1">
    <source>
        <dbReference type="ARBA" id="ARBA00004651"/>
    </source>
</evidence>
<sequence>MKRILRYYVNKKEVEREYNVIPFRYILAILITVFEVAAIIGILVALCYYVPYFYVLCWITETACVINIIASDDNPDYKVPWLLFVMILPVAGFMLYFIFYSRKLKRKYVRRLKALKDNAYHKNDGELIEKLRRENPVAASQAKMLCYIAEAHLFADTRQTYFPLGEDMHLQILSDLHKAERFIYMEYFIIEEGKFWNSILDILKEKAAAGVDVKIVYDDVGCMVTLPGDYCKTLKSYGIDATPFSRLKGNADSEFNNRSHRKISVIDGKVGYTGGINLADEYINEFEKHGHWKDTGIRLEGEAVWEMTKLFLIDFGINVKRMPDMKAEMFPEQKDIREEGYIIPFGDGPHPLYKRRVGKSVIQNMLNGATRYVYMTTPYLIIDNDLCLSIENAALRGVEVRIIVPHIPDKKLVFGMTRSFYKRLMDAGVHIYEYKPGFIHAKSYLADDEYAMIGTINLDYRSLVHHFENGVWMYRCESIGDLKHDMEATFEKSIRVTPDVCKTNLIQRFIRAVVRIFAPML</sequence>
<dbReference type="RefSeq" id="WP_177720231.1">
    <property type="nucleotide sequence ID" value="NZ_JACRSQ010000020.1"/>
</dbReference>
<comment type="caution">
    <text evidence="15">The sequence shown here is derived from an EMBL/GenBank/DDBJ whole genome shotgun (WGS) entry which is preliminary data.</text>
</comment>
<keyword evidence="5 13" id="KW-0812">Transmembrane</keyword>
<reference evidence="15" key="1">
    <citation type="submission" date="2020-08" db="EMBL/GenBank/DDBJ databases">
        <title>Genome public.</title>
        <authorList>
            <person name="Liu C."/>
            <person name="Sun Q."/>
        </authorList>
    </citation>
    <scope>NUCLEOTIDE SEQUENCE</scope>
    <source>
        <strain evidence="15">NSJ-32</strain>
    </source>
</reference>
<evidence type="ECO:0000313" key="15">
    <source>
        <dbReference type="EMBL" id="MBC8544344.1"/>
    </source>
</evidence>
<dbReference type="CDD" id="cd09160">
    <property type="entry name" value="PLDc_SMU_988_like_2"/>
    <property type="match status" value="1"/>
</dbReference>
<dbReference type="SUPFAM" id="SSF56024">
    <property type="entry name" value="Phospholipase D/nuclease"/>
    <property type="match status" value="2"/>
</dbReference>
<evidence type="ECO:0000256" key="13">
    <source>
        <dbReference type="SAM" id="Phobius"/>
    </source>
</evidence>
<keyword evidence="16" id="KW-1185">Reference proteome</keyword>
<evidence type="ECO:0000256" key="4">
    <source>
        <dbReference type="ARBA" id="ARBA00022679"/>
    </source>
</evidence>
<evidence type="ECO:0000256" key="6">
    <source>
        <dbReference type="ARBA" id="ARBA00022737"/>
    </source>
</evidence>
<proteinExistence type="predicted"/>
<keyword evidence="7 13" id="KW-1133">Transmembrane helix</keyword>
<dbReference type="Gene3D" id="3.30.870.10">
    <property type="entry name" value="Endonuclease Chain A"/>
    <property type="match status" value="2"/>
</dbReference>
<dbReference type="PANTHER" id="PTHR21248">
    <property type="entry name" value="CARDIOLIPIN SYNTHASE"/>
    <property type="match status" value="1"/>
</dbReference>
<evidence type="ECO:0000256" key="3">
    <source>
        <dbReference type="ARBA" id="ARBA00022516"/>
    </source>
</evidence>
<keyword evidence="8" id="KW-0443">Lipid metabolism</keyword>
<dbReference type="InterPro" id="IPR027379">
    <property type="entry name" value="CLS_N"/>
</dbReference>
<dbReference type="InterPro" id="IPR001736">
    <property type="entry name" value="PLipase_D/transphosphatidylase"/>
</dbReference>
<comment type="subcellular location">
    <subcellularLocation>
        <location evidence="1">Cell membrane</location>
        <topology evidence="1">Multi-pass membrane protein</topology>
    </subcellularLocation>
</comment>
<protein>
    <recommendedName>
        <fullName evidence="12">Cardiolipin synthase</fullName>
        <ecNumber evidence="12">2.7.8.-</ecNumber>
    </recommendedName>
</protein>
<dbReference type="Pfam" id="PF13091">
    <property type="entry name" value="PLDc_2"/>
    <property type="match status" value="2"/>
</dbReference>
<keyword evidence="4" id="KW-0808">Transferase</keyword>
<dbReference type="PROSITE" id="PS50035">
    <property type="entry name" value="PLD"/>
    <property type="match status" value="2"/>
</dbReference>